<dbReference type="Gene3D" id="1.10.287.130">
    <property type="match status" value="1"/>
</dbReference>
<dbReference type="PRINTS" id="PR00344">
    <property type="entry name" value="BCTRLSENSOR"/>
</dbReference>
<dbReference type="InterPro" id="IPR005467">
    <property type="entry name" value="His_kinase_dom"/>
</dbReference>
<evidence type="ECO:0000259" key="6">
    <source>
        <dbReference type="PROSITE" id="PS50110"/>
    </source>
</evidence>
<evidence type="ECO:0000256" key="4">
    <source>
        <dbReference type="SAM" id="Phobius"/>
    </source>
</evidence>
<dbReference type="EC" id="2.7.13.3" evidence="2"/>
<dbReference type="GO" id="GO:0000160">
    <property type="term" value="P:phosphorelay signal transduction system"/>
    <property type="evidence" value="ECO:0007669"/>
    <property type="project" value="InterPro"/>
</dbReference>
<evidence type="ECO:0000256" key="1">
    <source>
        <dbReference type="ARBA" id="ARBA00000085"/>
    </source>
</evidence>
<dbReference type="SMART" id="SM00387">
    <property type="entry name" value="HATPase_c"/>
    <property type="match status" value="1"/>
</dbReference>
<dbReference type="GO" id="GO:0004673">
    <property type="term" value="F:protein histidine kinase activity"/>
    <property type="evidence" value="ECO:0007669"/>
    <property type="project" value="UniProtKB-EC"/>
</dbReference>
<organism evidence="7 8">
    <name type="scientific">Pararobbsia silviterrae</name>
    <dbReference type="NCBI Taxonomy" id="1792498"/>
    <lineage>
        <taxon>Bacteria</taxon>
        <taxon>Pseudomonadati</taxon>
        <taxon>Pseudomonadota</taxon>
        <taxon>Betaproteobacteria</taxon>
        <taxon>Burkholderiales</taxon>
        <taxon>Burkholderiaceae</taxon>
        <taxon>Pararobbsia</taxon>
    </lineage>
</organism>
<dbReference type="PROSITE" id="PS50110">
    <property type="entry name" value="RESPONSE_REGULATORY"/>
    <property type="match status" value="1"/>
</dbReference>
<keyword evidence="3" id="KW-0597">Phosphoprotein</keyword>
<proteinExistence type="predicted"/>
<accession>A0A494Y8W9</accession>
<keyword evidence="7" id="KW-0418">Kinase</keyword>
<dbReference type="InterPro" id="IPR011006">
    <property type="entry name" value="CheY-like_superfamily"/>
</dbReference>
<dbReference type="AlphaFoldDB" id="A0A494Y8W9"/>
<keyword evidence="4" id="KW-0812">Transmembrane</keyword>
<dbReference type="PANTHER" id="PTHR43065:SF42">
    <property type="entry name" value="TWO-COMPONENT SENSOR PPRA"/>
    <property type="match status" value="1"/>
</dbReference>
<evidence type="ECO:0000256" key="2">
    <source>
        <dbReference type="ARBA" id="ARBA00012438"/>
    </source>
</evidence>
<dbReference type="CDD" id="cd12914">
    <property type="entry name" value="PDC1_DGC_like"/>
    <property type="match status" value="1"/>
</dbReference>
<evidence type="ECO:0000259" key="5">
    <source>
        <dbReference type="PROSITE" id="PS50109"/>
    </source>
</evidence>
<keyword evidence="8" id="KW-1185">Reference proteome</keyword>
<dbReference type="Gene3D" id="3.30.565.10">
    <property type="entry name" value="Histidine kinase-like ATPase, C-terminal domain"/>
    <property type="match status" value="1"/>
</dbReference>
<protein>
    <recommendedName>
        <fullName evidence="2">histidine kinase</fullName>
        <ecNumber evidence="2">2.7.13.3</ecNumber>
    </recommendedName>
</protein>
<evidence type="ECO:0000313" key="8">
    <source>
        <dbReference type="Proteomes" id="UP000270342"/>
    </source>
</evidence>
<dbReference type="InterPro" id="IPR001789">
    <property type="entry name" value="Sig_transdc_resp-reg_receiver"/>
</dbReference>
<dbReference type="InterPro" id="IPR004358">
    <property type="entry name" value="Sig_transdc_His_kin-like_C"/>
</dbReference>
<feature type="modified residue" description="4-aspartylphosphate" evidence="3">
    <location>
        <position position="820"/>
    </location>
</feature>
<dbReference type="PROSITE" id="PS50109">
    <property type="entry name" value="HIS_KIN"/>
    <property type="match status" value="1"/>
</dbReference>
<comment type="caution">
    <text evidence="7">The sequence shown here is derived from an EMBL/GenBank/DDBJ whole genome shotgun (WGS) entry which is preliminary data.</text>
</comment>
<dbReference type="EMBL" id="RBZU01000001">
    <property type="protein sequence ID" value="RKP59084.1"/>
    <property type="molecule type" value="Genomic_DNA"/>
</dbReference>
<comment type="catalytic activity">
    <reaction evidence="1">
        <text>ATP + protein L-histidine = ADP + protein N-phospho-L-histidine.</text>
        <dbReference type="EC" id="2.7.13.3"/>
    </reaction>
</comment>
<dbReference type="Proteomes" id="UP000270342">
    <property type="component" value="Unassembled WGS sequence"/>
</dbReference>
<feature type="transmembrane region" description="Helical" evidence="4">
    <location>
        <begin position="188"/>
        <end position="206"/>
    </location>
</feature>
<feature type="domain" description="Response regulatory" evidence="6">
    <location>
        <begin position="770"/>
        <end position="882"/>
    </location>
</feature>
<dbReference type="PANTHER" id="PTHR43065">
    <property type="entry name" value="SENSOR HISTIDINE KINASE"/>
    <property type="match status" value="1"/>
</dbReference>
<reference evidence="7 8" key="1">
    <citation type="submission" date="2018-10" db="EMBL/GenBank/DDBJ databases">
        <title>Robbsia sp. DHC34, isolated from soil.</title>
        <authorList>
            <person name="Gao Z.-H."/>
            <person name="Qiu L.-H."/>
        </authorList>
    </citation>
    <scope>NUCLEOTIDE SEQUENCE [LARGE SCALE GENOMIC DNA]</scope>
    <source>
        <strain evidence="7 8">DHC34</strain>
    </source>
</reference>
<evidence type="ECO:0000256" key="3">
    <source>
        <dbReference type="PROSITE-ProRule" id="PRU00169"/>
    </source>
</evidence>
<dbReference type="SUPFAM" id="SSF52172">
    <property type="entry name" value="CheY-like"/>
    <property type="match status" value="1"/>
</dbReference>
<keyword evidence="7" id="KW-0808">Transferase</keyword>
<dbReference type="SUPFAM" id="SSF55874">
    <property type="entry name" value="ATPase domain of HSP90 chaperone/DNA topoisomerase II/histidine kinase"/>
    <property type="match status" value="1"/>
</dbReference>
<dbReference type="Pfam" id="PF02518">
    <property type="entry name" value="HATPase_c"/>
    <property type="match status" value="1"/>
</dbReference>
<name>A0A494Y8W9_9BURK</name>
<dbReference type="Pfam" id="PF00072">
    <property type="entry name" value="Response_reg"/>
    <property type="match status" value="1"/>
</dbReference>
<gene>
    <name evidence="7" type="ORF">D7S86_04020</name>
</gene>
<feature type="transmembrane region" description="Helical" evidence="4">
    <location>
        <begin position="465"/>
        <end position="487"/>
    </location>
</feature>
<dbReference type="InterPro" id="IPR036890">
    <property type="entry name" value="HATPase_C_sf"/>
</dbReference>
<dbReference type="CDD" id="cd12915">
    <property type="entry name" value="PDC2_DGC_like"/>
    <property type="match status" value="1"/>
</dbReference>
<sequence length="886" mass="96669">MRGGGGANGAGIARMRGCTGVPDAPASGATESCCRSSAIWVLAACGLPLAYTCRSPVAGMGFGSNSLRKVRPVARRNATAYCARPRYAKGPRVLRVVWHVRSIAGISGWTPLAADGFRRRQTGGFSACVLCFCPMRSTVCMACSRSPRLRLGTPVTHLHVRPSMTGTDRSFETDYAAPTRDVGKIRRALRVVLVLIVVLPLAYLAIYGRVDLHRRQVQANESIDRIARVAQEHAIKVVDMDAELQSRVIDGLSARTAADISRDQRQLYNWLSRLTEGYPEISALSIFDSSGSLLASSREYPVPPVNISGREDFIGARGVWPSKYFSLPLRGVVSGSEVFVAAIARLDAQQTFRGVVTVALKRSYFVDYYRDLIGANRALSLSFYRRDGALIARYPPVPFDAPQQPLDPEFAQALREETLSGMIHTAAHDGQPDRVVAFRRINDAPLYVAAAVDERSIVRAWLGSMAIVTLATLLPCGLAFVLIVYALRWIADDAGAWERWRVGHDQRVTADRLTAQERRMEGFGNLAATIAHDFNNMLMVVSSNLDVARKKHYFGIDLEVDSIERAIGAGQAITRRLLGIAGKQPMNRENIALPEWFRQTDALIQTAAGPGTRVIYDVRDDTWPVFVDAHELELAVVNIAVNARDAMSGRGQLRIATRNVRLPDGQHELAPGRYVVLSISDNGRGMTPEVLERALEPMFSTKPAGTGAGLGLAHVLAFCRHSGGTVRLESSEGIGTAVRVYLPGSTGAVPTVEEPIVEVAQAPGTESHPRILILEDNFEVAAGMEAVLDLMDCDVTHAKNADDALRLLDTGASFDLILSDIHMPGSMNGIDFAEHIRRDMPLQRIVLMTGYAHELDRASERFDVLAKPFDLNVLGAIVKDLRAHAV</sequence>
<dbReference type="InterPro" id="IPR003594">
    <property type="entry name" value="HATPase_dom"/>
</dbReference>
<evidence type="ECO:0000313" key="7">
    <source>
        <dbReference type="EMBL" id="RKP59084.1"/>
    </source>
</evidence>
<dbReference type="Gene3D" id="3.40.50.2300">
    <property type="match status" value="1"/>
</dbReference>
<dbReference type="SMART" id="SM00448">
    <property type="entry name" value="REC"/>
    <property type="match status" value="1"/>
</dbReference>
<keyword evidence="4" id="KW-1133">Transmembrane helix</keyword>
<dbReference type="Gene3D" id="3.30.450.20">
    <property type="entry name" value="PAS domain"/>
    <property type="match status" value="2"/>
</dbReference>
<feature type="domain" description="Histidine kinase" evidence="5">
    <location>
        <begin position="529"/>
        <end position="746"/>
    </location>
</feature>
<keyword evidence="4" id="KW-0472">Membrane</keyword>